<proteinExistence type="predicted"/>
<name>A0ABP7IUS5_9ACTN</name>
<comment type="caution">
    <text evidence="2">The sequence shown here is derived from an EMBL/GenBank/DDBJ whole genome shotgun (WGS) entry which is preliminary data.</text>
</comment>
<evidence type="ECO:0000313" key="3">
    <source>
        <dbReference type="Proteomes" id="UP001501821"/>
    </source>
</evidence>
<evidence type="ECO:0000313" key="2">
    <source>
        <dbReference type="EMBL" id="GAA3827493.1"/>
    </source>
</evidence>
<organism evidence="2 3">
    <name type="scientific">Nocardioides panacisoli</name>
    <dbReference type="NCBI Taxonomy" id="627624"/>
    <lineage>
        <taxon>Bacteria</taxon>
        <taxon>Bacillati</taxon>
        <taxon>Actinomycetota</taxon>
        <taxon>Actinomycetes</taxon>
        <taxon>Propionibacteriales</taxon>
        <taxon>Nocardioidaceae</taxon>
        <taxon>Nocardioides</taxon>
    </lineage>
</organism>
<protein>
    <submittedName>
        <fullName evidence="2">Uncharacterized protein</fullName>
    </submittedName>
</protein>
<sequence>MLGEHAQVRAGRLAGREPGERVGDDLGIGGPETGGHEADCAATRGPGLDRSPGRRTRSVTMSAMRLRSARTLAVSACLALCLPVLAACGDDDGGSALKVGDIVPARQDNQFSSGKRSMVALPVGRLRIWTEKATDTASSDDTRQLEALKAPDGARLVPISWQYSDDFAAAQTFVNTDAQPVVDLVSDGETYRLPTPDTSDENGESFFVVVDGEAKKTTLKVTFDGVSQTVDLRTGRRQAGRAEPLYSLQANRLSGKDCDSDSWVDEPLTAIDYACEVTGPLVLPYANGAWAKEGHVFLAVGLSTELRTWGIADGSGGGALYVGTDARLKATIDDQKPVDTTKDVSKTCPDLRTGACLADAFFVFDVDADKIPDQLDVDETYRLQLRNSYGSGHPVNKMTKEVKGTVQMTVPQS</sequence>
<feature type="region of interest" description="Disordered" evidence="1">
    <location>
        <begin position="1"/>
        <end position="56"/>
    </location>
</feature>
<reference evidence="3" key="1">
    <citation type="journal article" date="2019" name="Int. J. Syst. Evol. Microbiol.">
        <title>The Global Catalogue of Microorganisms (GCM) 10K type strain sequencing project: providing services to taxonomists for standard genome sequencing and annotation.</title>
        <authorList>
            <consortium name="The Broad Institute Genomics Platform"/>
            <consortium name="The Broad Institute Genome Sequencing Center for Infectious Disease"/>
            <person name="Wu L."/>
            <person name="Ma J."/>
        </authorList>
    </citation>
    <scope>NUCLEOTIDE SEQUENCE [LARGE SCALE GENOMIC DNA]</scope>
    <source>
        <strain evidence="3">JCM 16953</strain>
    </source>
</reference>
<dbReference type="Proteomes" id="UP001501821">
    <property type="component" value="Unassembled WGS sequence"/>
</dbReference>
<dbReference type="EMBL" id="BAABAH010000012">
    <property type="protein sequence ID" value="GAA3827493.1"/>
    <property type="molecule type" value="Genomic_DNA"/>
</dbReference>
<evidence type="ECO:0000256" key="1">
    <source>
        <dbReference type="SAM" id="MobiDB-lite"/>
    </source>
</evidence>
<keyword evidence="3" id="KW-1185">Reference proteome</keyword>
<feature type="compositionally biased region" description="Basic and acidic residues" evidence="1">
    <location>
        <begin position="14"/>
        <end position="24"/>
    </location>
</feature>
<gene>
    <name evidence="2" type="ORF">GCM10022242_30980</name>
</gene>
<accession>A0ABP7IUS5</accession>